<dbReference type="Gene3D" id="1.10.10.10">
    <property type="entry name" value="Winged helix-like DNA-binding domain superfamily/Winged helix DNA-binding domain"/>
    <property type="match status" value="1"/>
</dbReference>
<dbReference type="Pfam" id="PF08281">
    <property type="entry name" value="Sigma70_r4_2"/>
    <property type="match status" value="1"/>
</dbReference>
<evidence type="ECO:0000256" key="2">
    <source>
        <dbReference type="ARBA" id="ARBA00023015"/>
    </source>
</evidence>
<dbReference type="InterPro" id="IPR013325">
    <property type="entry name" value="RNA_pol_sigma_r2"/>
</dbReference>
<evidence type="ECO:0000256" key="4">
    <source>
        <dbReference type="ARBA" id="ARBA00023163"/>
    </source>
</evidence>
<dbReference type="InterPro" id="IPR013249">
    <property type="entry name" value="RNA_pol_sigma70_r4_t2"/>
</dbReference>
<dbReference type="EMBL" id="JBHTRV010000050">
    <property type="protein sequence ID" value="MFE5985405.1"/>
    <property type="molecule type" value="Genomic_DNA"/>
</dbReference>
<dbReference type="CDD" id="cd06171">
    <property type="entry name" value="Sigma70_r4"/>
    <property type="match status" value="1"/>
</dbReference>
<proteinExistence type="inferred from homology"/>
<reference evidence="6 7" key="1">
    <citation type="submission" date="2024-09" db="EMBL/GenBank/DDBJ databases">
        <title>The Natural Products Discovery Center: Release of the First 8490 Sequenced Strains for Exploring Actinobacteria Biosynthetic Diversity.</title>
        <authorList>
            <person name="Kalkreuter E."/>
            <person name="Kautsar S.A."/>
            <person name="Yang D."/>
            <person name="Bader C.D."/>
            <person name="Teijaro C.N."/>
            <person name="Fluegel L."/>
            <person name="Davis C.M."/>
            <person name="Simpson J.R."/>
            <person name="Lauterbach L."/>
            <person name="Steele A.D."/>
            <person name="Gui C."/>
            <person name="Meng S."/>
            <person name="Li G."/>
            <person name="Viehrig K."/>
            <person name="Ye F."/>
            <person name="Su P."/>
            <person name="Kiefer A.F."/>
            <person name="Nichols A."/>
            <person name="Cepeda A.J."/>
            <person name="Yan W."/>
            <person name="Fan B."/>
            <person name="Jiang Y."/>
            <person name="Adhikari A."/>
            <person name="Zheng C.-J."/>
            <person name="Schuster L."/>
            <person name="Cowan T.M."/>
            <person name="Smanski M.J."/>
            <person name="Chevrette M.G."/>
            <person name="De Carvalho L.P.S."/>
            <person name="Shen B."/>
        </authorList>
    </citation>
    <scope>NUCLEOTIDE SEQUENCE [LARGE SCALE GENOMIC DNA]</scope>
    <source>
        <strain evidence="6 7">NPDC056472</strain>
    </source>
</reference>
<sequence length="170" mass="18504">MPDERSGDRTARLVRAAQRGDTLAMAELLDILAPYVGRVCAPIALGQGADAAQETLVSVFKSLRTLKDPAALHGWVRAIAVREAIRTAHRAGRTVPTDLSALPARGDPQLSADIRDVLERLSPEHRAVLMLRDVEGLDERTAAALLGVRTGTVKSRLHRARDTFRKAWTS</sequence>
<name>A0ABW6J8Q8_STRWE</name>
<dbReference type="SUPFAM" id="SSF88659">
    <property type="entry name" value="Sigma3 and sigma4 domains of RNA polymerase sigma factors"/>
    <property type="match status" value="1"/>
</dbReference>
<evidence type="ECO:0000256" key="3">
    <source>
        <dbReference type="ARBA" id="ARBA00023082"/>
    </source>
</evidence>
<dbReference type="SUPFAM" id="SSF88946">
    <property type="entry name" value="Sigma2 domain of RNA polymerase sigma factors"/>
    <property type="match status" value="1"/>
</dbReference>
<evidence type="ECO:0000313" key="7">
    <source>
        <dbReference type="Proteomes" id="UP001600424"/>
    </source>
</evidence>
<organism evidence="6 7">
    <name type="scientific">Streptomyces wedmorensis</name>
    <dbReference type="NCBI Taxonomy" id="43759"/>
    <lineage>
        <taxon>Bacteria</taxon>
        <taxon>Bacillati</taxon>
        <taxon>Actinomycetota</taxon>
        <taxon>Actinomycetes</taxon>
        <taxon>Kitasatosporales</taxon>
        <taxon>Streptomycetaceae</taxon>
        <taxon>Streptomyces</taxon>
    </lineage>
</organism>
<keyword evidence="7" id="KW-1185">Reference proteome</keyword>
<keyword evidence="4" id="KW-0804">Transcription</keyword>
<evidence type="ECO:0000313" key="6">
    <source>
        <dbReference type="EMBL" id="MFE5985405.1"/>
    </source>
</evidence>
<keyword evidence="2" id="KW-0805">Transcription regulation</keyword>
<dbReference type="InterPro" id="IPR014284">
    <property type="entry name" value="RNA_pol_sigma-70_dom"/>
</dbReference>
<keyword evidence="3" id="KW-0731">Sigma factor</keyword>
<dbReference type="PANTHER" id="PTHR43133:SF51">
    <property type="entry name" value="RNA POLYMERASE SIGMA FACTOR"/>
    <property type="match status" value="1"/>
</dbReference>
<dbReference type="InterPro" id="IPR039425">
    <property type="entry name" value="RNA_pol_sigma-70-like"/>
</dbReference>
<dbReference type="NCBIfam" id="TIGR02937">
    <property type="entry name" value="sigma70-ECF"/>
    <property type="match status" value="1"/>
</dbReference>
<protein>
    <submittedName>
        <fullName evidence="6">RNA polymerase sigma factor</fullName>
    </submittedName>
</protein>
<evidence type="ECO:0000259" key="5">
    <source>
        <dbReference type="Pfam" id="PF08281"/>
    </source>
</evidence>
<dbReference type="Proteomes" id="UP001600424">
    <property type="component" value="Unassembled WGS sequence"/>
</dbReference>
<dbReference type="InterPro" id="IPR013324">
    <property type="entry name" value="RNA_pol_sigma_r3/r4-like"/>
</dbReference>
<accession>A0ABW6J8Q8</accession>
<dbReference type="RefSeq" id="WP_386258118.1">
    <property type="nucleotide sequence ID" value="NZ_JBHTRV010000050.1"/>
</dbReference>
<feature type="domain" description="RNA polymerase sigma factor 70 region 4 type 2" evidence="5">
    <location>
        <begin position="113"/>
        <end position="161"/>
    </location>
</feature>
<dbReference type="Gene3D" id="1.10.1740.10">
    <property type="match status" value="1"/>
</dbReference>
<gene>
    <name evidence="6" type="ORF">ACFQ63_37640</name>
</gene>
<dbReference type="PANTHER" id="PTHR43133">
    <property type="entry name" value="RNA POLYMERASE ECF-TYPE SIGMA FACTO"/>
    <property type="match status" value="1"/>
</dbReference>
<dbReference type="InterPro" id="IPR036388">
    <property type="entry name" value="WH-like_DNA-bd_sf"/>
</dbReference>
<evidence type="ECO:0000256" key="1">
    <source>
        <dbReference type="ARBA" id="ARBA00010641"/>
    </source>
</evidence>
<comment type="similarity">
    <text evidence="1">Belongs to the sigma-70 factor family. ECF subfamily.</text>
</comment>
<comment type="caution">
    <text evidence="6">The sequence shown here is derived from an EMBL/GenBank/DDBJ whole genome shotgun (WGS) entry which is preliminary data.</text>
</comment>